<feature type="DNA-binding region" description="H-T-H motif" evidence="4">
    <location>
        <begin position="78"/>
        <end position="97"/>
    </location>
</feature>
<dbReference type="GO" id="GO:0003700">
    <property type="term" value="F:DNA-binding transcription factor activity"/>
    <property type="evidence" value="ECO:0007669"/>
    <property type="project" value="TreeGrafter"/>
</dbReference>
<dbReference type="PROSITE" id="PS50977">
    <property type="entry name" value="HTH_TETR_2"/>
    <property type="match status" value="1"/>
</dbReference>
<dbReference type="PRINTS" id="PR00455">
    <property type="entry name" value="HTHTETR"/>
</dbReference>
<dbReference type="PANTHER" id="PTHR30055">
    <property type="entry name" value="HTH-TYPE TRANSCRIPTIONAL REGULATOR RUTR"/>
    <property type="match status" value="1"/>
</dbReference>
<dbReference type="AlphaFoldDB" id="A0A9W6KDF4"/>
<dbReference type="Gene3D" id="1.10.357.10">
    <property type="entry name" value="Tetracycline Repressor, domain 2"/>
    <property type="match status" value="1"/>
</dbReference>
<feature type="region of interest" description="Disordered" evidence="5">
    <location>
        <begin position="1"/>
        <end position="46"/>
    </location>
</feature>
<dbReference type="InterPro" id="IPR050109">
    <property type="entry name" value="HTH-type_TetR-like_transc_reg"/>
</dbReference>
<dbReference type="SUPFAM" id="SSF46689">
    <property type="entry name" value="Homeodomain-like"/>
    <property type="match status" value="1"/>
</dbReference>
<protein>
    <submittedName>
        <fullName evidence="7">TetR family transcriptional regulator</fullName>
    </submittedName>
</protein>
<feature type="domain" description="HTH tetR-type" evidence="6">
    <location>
        <begin position="55"/>
        <end position="115"/>
    </location>
</feature>
<comment type="caution">
    <text evidence="7">The sequence shown here is derived from an EMBL/GenBank/DDBJ whole genome shotgun (WGS) entry which is preliminary data.</text>
</comment>
<dbReference type="Proteomes" id="UP001143480">
    <property type="component" value="Unassembled WGS sequence"/>
</dbReference>
<keyword evidence="3" id="KW-0804">Transcription</keyword>
<dbReference type="Pfam" id="PF00440">
    <property type="entry name" value="TetR_N"/>
    <property type="match status" value="1"/>
</dbReference>
<dbReference type="GO" id="GO:0000976">
    <property type="term" value="F:transcription cis-regulatory region binding"/>
    <property type="evidence" value="ECO:0007669"/>
    <property type="project" value="TreeGrafter"/>
</dbReference>
<evidence type="ECO:0000313" key="7">
    <source>
        <dbReference type="EMBL" id="GLK98836.1"/>
    </source>
</evidence>
<gene>
    <name evidence="7" type="ORF">GCM10017581_005770</name>
</gene>
<dbReference type="PANTHER" id="PTHR30055:SF234">
    <property type="entry name" value="HTH-TYPE TRANSCRIPTIONAL REGULATOR BETI"/>
    <property type="match status" value="1"/>
</dbReference>
<evidence type="ECO:0000313" key="8">
    <source>
        <dbReference type="Proteomes" id="UP001143480"/>
    </source>
</evidence>
<evidence type="ECO:0000259" key="6">
    <source>
        <dbReference type="PROSITE" id="PS50977"/>
    </source>
</evidence>
<evidence type="ECO:0000256" key="2">
    <source>
        <dbReference type="ARBA" id="ARBA00023125"/>
    </source>
</evidence>
<reference evidence="7" key="1">
    <citation type="journal article" date="2014" name="Int. J. Syst. Evol. Microbiol.">
        <title>Complete genome sequence of Corynebacterium casei LMG S-19264T (=DSM 44701T), isolated from a smear-ripened cheese.</title>
        <authorList>
            <consortium name="US DOE Joint Genome Institute (JGI-PGF)"/>
            <person name="Walter F."/>
            <person name="Albersmeier A."/>
            <person name="Kalinowski J."/>
            <person name="Ruckert C."/>
        </authorList>
    </citation>
    <scope>NUCLEOTIDE SEQUENCE</scope>
    <source>
        <strain evidence="7">VKM Ac-1321</strain>
    </source>
</reference>
<dbReference type="Pfam" id="PF17928">
    <property type="entry name" value="TetR_C_22"/>
    <property type="match status" value="1"/>
</dbReference>
<organism evidence="7 8">
    <name type="scientific">Dactylosporangium matsuzakiense</name>
    <dbReference type="NCBI Taxonomy" id="53360"/>
    <lineage>
        <taxon>Bacteria</taxon>
        <taxon>Bacillati</taxon>
        <taxon>Actinomycetota</taxon>
        <taxon>Actinomycetes</taxon>
        <taxon>Micromonosporales</taxon>
        <taxon>Micromonosporaceae</taxon>
        <taxon>Dactylosporangium</taxon>
    </lineage>
</organism>
<keyword evidence="2 4" id="KW-0238">DNA-binding</keyword>
<evidence type="ECO:0000256" key="1">
    <source>
        <dbReference type="ARBA" id="ARBA00023015"/>
    </source>
</evidence>
<evidence type="ECO:0000256" key="5">
    <source>
        <dbReference type="SAM" id="MobiDB-lite"/>
    </source>
</evidence>
<dbReference type="InterPro" id="IPR041674">
    <property type="entry name" value="TetR_C_22"/>
</dbReference>
<sequence>MATQTVNPFQRGEGETTRHRLAERTDPARGQVEKGSSAGAGTKPLRRVPVQGRSVARVGRMLDACAELVDEVGYDGLTTTLLAERAGVAIGSVYQFFPDKRAIVQALTLRSLEGYLERLGARLADEGIAHWWDAVDAAIDEYIDMHRTVPGFRTLHFGDVVDIHLLDDERDNNDVIVSQLSGLLIERFGILDAQRLQFVLAIAVEAADALIKLAFRKSTDGDPVVLGEAKALIKEYLHHRL</sequence>
<keyword evidence="8" id="KW-1185">Reference proteome</keyword>
<dbReference type="InterPro" id="IPR009057">
    <property type="entry name" value="Homeodomain-like_sf"/>
</dbReference>
<proteinExistence type="predicted"/>
<name>A0A9W6KDF4_9ACTN</name>
<reference evidence="7" key="2">
    <citation type="submission" date="2023-01" db="EMBL/GenBank/DDBJ databases">
        <authorList>
            <person name="Sun Q."/>
            <person name="Evtushenko L."/>
        </authorList>
    </citation>
    <scope>NUCLEOTIDE SEQUENCE</scope>
    <source>
        <strain evidence="7">VKM Ac-1321</strain>
    </source>
</reference>
<dbReference type="PROSITE" id="PS01081">
    <property type="entry name" value="HTH_TETR_1"/>
    <property type="match status" value="1"/>
</dbReference>
<evidence type="ECO:0000256" key="4">
    <source>
        <dbReference type="PROSITE-ProRule" id="PRU00335"/>
    </source>
</evidence>
<accession>A0A9W6KDF4</accession>
<dbReference type="EMBL" id="BSFP01000002">
    <property type="protein sequence ID" value="GLK98836.1"/>
    <property type="molecule type" value="Genomic_DNA"/>
</dbReference>
<dbReference type="InterPro" id="IPR001647">
    <property type="entry name" value="HTH_TetR"/>
</dbReference>
<feature type="compositionally biased region" description="Basic and acidic residues" evidence="5">
    <location>
        <begin position="12"/>
        <end position="27"/>
    </location>
</feature>
<dbReference type="InterPro" id="IPR023772">
    <property type="entry name" value="DNA-bd_HTH_TetR-type_CS"/>
</dbReference>
<evidence type="ECO:0000256" key="3">
    <source>
        <dbReference type="ARBA" id="ARBA00023163"/>
    </source>
</evidence>
<keyword evidence="1" id="KW-0805">Transcription regulation</keyword>